<dbReference type="EMBL" id="AHHD01000213">
    <property type="protein sequence ID" value="EKG18231.1"/>
    <property type="molecule type" value="Genomic_DNA"/>
</dbReference>
<name>K2R786_MACPH</name>
<reference evidence="2 3" key="1">
    <citation type="journal article" date="2012" name="BMC Genomics">
        <title>Tools to kill: Genome of one of the most destructive plant pathogenic fungi Macrophomina phaseolina.</title>
        <authorList>
            <person name="Islam M.S."/>
            <person name="Haque M.S."/>
            <person name="Islam M.M."/>
            <person name="Emdad E.M."/>
            <person name="Halim A."/>
            <person name="Hossen Q.M.M."/>
            <person name="Hossain M.Z."/>
            <person name="Ahmed B."/>
            <person name="Rahim S."/>
            <person name="Rahman M.S."/>
            <person name="Alam M.M."/>
            <person name="Hou S."/>
            <person name="Wan X."/>
            <person name="Saito J.A."/>
            <person name="Alam M."/>
        </authorList>
    </citation>
    <scope>NUCLEOTIDE SEQUENCE [LARGE SCALE GENOMIC DNA]</scope>
    <source>
        <strain evidence="2 3">MS6</strain>
    </source>
</reference>
<protein>
    <submittedName>
        <fullName evidence="2">Uncharacterized protein</fullName>
    </submittedName>
</protein>
<evidence type="ECO:0000256" key="1">
    <source>
        <dbReference type="SAM" id="MobiDB-lite"/>
    </source>
</evidence>
<sequence>MIFLKSKKPRFTIFEGNTTTTQKPPNSNPATTPESHLLPGEHAKPSGIPGIVDESIMFTVPFTPAMNHGHAVRDTEVHGSQQPVPTLSLRTRAVS</sequence>
<dbReference type="Proteomes" id="UP000007129">
    <property type="component" value="Unassembled WGS sequence"/>
</dbReference>
<dbReference type="InParanoid" id="K2R786"/>
<feature type="compositionally biased region" description="Polar residues" evidence="1">
    <location>
        <begin position="15"/>
        <end position="34"/>
    </location>
</feature>
<dbReference type="VEuPathDB" id="FungiDB:MPH_04524"/>
<gene>
    <name evidence="2" type="ORF">MPH_04524</name>
</gene>
<feature type="region of interest" description="Disordered" evidence="1">
    <location>
        <begin position="14"/>
        <end position="49"/>
    </location>
</feature>
<organism evidence="2 3">
    <name type="scientific">Macrophomina phaseolina (strain MS6)</name>
    <name type="common">Charcoal rot fungus</name>
    <dbReference type="NCBI Taxonomy" id="1126212"/>
    <lineage>
        <taxon>Eukaryota</taxon>
        <taxon>Fungi</taxon>
        <taxon>Dikarya</taxon>
        <taxon>Ascomycota</taxon>
        <taxon>Pezizomycotina</taxon>
        <taxon>Dothideomycetes</taxon>
        <taxon>Dothideomycetes incertae sedis</taxon>
        <taxon>Botryosphaeriales</taxon>
        <taxon>Botryosphaeriaceae</taxon>
        <taxon>Macrophomina</taxon>
    </lineage>
</organism>
<proteinExistence type="predicted"/>
<accession>K2R786</accession>
<evidence type="ECO:0000313" key="3">
    <source>
        <dbReference type="Proteomes" id="UP000007129"/>
    </source>
</evidence>
<feature type="compositionally biased region" description="Polar residues" evidence="1">
    <location>
        <begin position="78"/>
        <end position="95"/>
    </location>
</feature>
<dbReference type="HOGENOM" id="CLU_2373176_0_0_1"/>
<dbReference type="AlphaFoldDB" id="K2R786"/>
<feature type="region of interest" description="Disordered" evidence="1">
    <location>
        <begin position="69"/>
        <end position="95"/>
    </location>
</feature>
<comment type="caution">
    <text evidence="2">The sequence shown here is derived from an EMBL/GenBank/DDBJ whole genome shotgun (WGS) entry which is preliminary data.</text>
</comment>
<evidence type="ECO:0000313" key="2">
    <source>
        <dbReference type="EMBL" id="EKG18231.1"/>
    </source>
</evidence>